<dbReference type="GO" id="GO:0098609">
    <property type="term" value="P:cell-cell adhesion"/>
    <property type="evidence" value="ECO:0007669"/>
    <property type="project" value="TreeGrafter"/>
</dbReference>
<dbReference type="Gene3D" id="1.20.120.230">
    <property type="entry name" value="Alpha-catenin/vinculin-like"/>
    <property type="match status" value="4"/>
</dbReference>
<evidence type="ECO:0000259" key="3">
    <source>
        <dbReference type="Pfam" id="PF08913"/>
    </source>
</evidence>
<comment type="subcellular location">
    <subcellularLocation>
        <location evidence="1">Cytoplasm</location>
    </subcellularLocation>
</comment>
<keyword evidence="2" id="KW-0963">Cytoplasm</keyword>
<dbReference type="FunFam" id="1.20.120.230:FF:000002">
    <property type="entry name" value="Talin 2"/>
    <property type="match status" value="1"/>
</dbReference>
<reference evidence="8" key="1">
    <citation type="submission" date="2025-08" db="UniProtKB">
        <authorList>
            <consortium name="Ensembl"/>
        </authorList>
    </citation>
    <scope>IDENTIFICATION</scope>
</reference>
<feature type="domain" description="Talin 1-like rod-segment" evidence="5">
    <location>
        <begin position="1149"/>
        <end position="1313"/>
    </location>
</feature>
<dbReference type="InterPro" id="IPR015009">
    <property type="entry name" value="Vinculin-bd_dom"/>
</dbReference>
<name>A0A8C5UHA1_9PASS</name>
<evidence type="ECO:0000259" key="4">
    <source>
        <dbReference type="Pfam" id="PF21692"/>
    </source>
</evidence>
<dbReference type="InterPro" id="IPR036723">
    <property type="entry name" value="Alpha-catenin/vinculin-like_sf"/>
</dbReference>
<dbReference type="Pfam" id="PF21896">
    <property type="entry name" value="Talin_IBS2B"/>
    <property type="match status" value="2"/>
</dbReference>
<dbReference type="GO" id="GO:0005925">
    <property type="term" value="C:focal adhesion"/>
    <property type="evidence" value="ECO:0007669"/>
    <property type="project" value="TreeGrafter"/>
</dbReference>
<evidence type="ECO:0000256" key="1">
    <source>
        <dbReference type="ARBA" id="ARBA00004496"/>
    </source>
</evidence>
<proteinExistence type="predicted"/>
<evidence type="ECO:0000313" key="9">
    <source>
        <dbReference type="Proteomes" id="UP000694560"/>
    </source>
</evidence>
<evidence type="ECO:0000256" key="2">
    <source>
        <dbReference type="ARBA" id="ARBA00022490"/>
    </source>
</evidence>
<dbReference type="GO" id="GO:0030036">
    <property type="term" value="P:actin cytoskeleton organization"/>
    <property type="evidence" value="ECO:0007669"/>
    <property type="project" value="TreeGrafter"/>
</dbReference>
<evidence type="ECO:0000259" key="7">
    <source>
        <dbReference type="Pfam" id="PF25177"/>
    </source>
</evidence>
<dbReference type="Pfam" id="PF08913">
    <property type="entry name" value="VBS"/>
    <property type="match status" value="1"/>
</dbReference>
<dbReference type="PANTHER" id="PTHR19981:SF34">
    <property type="entry name" value="TALIN-2"/>
    <property type="match status" value="1"/>
</dbReference>
<dbReference type="InterPro" id="IPR054082">
    <property type="entry name" value="Talin_IBS2B"/>
</dbReference>
<dbReference type="FunFam" id="1.20.1420.10:FF:000005">
    <property type="entry name" value="Talin 2"/>
    <property type="match status" value="1"/>
</dbReference>
<dbReference type="Proteomes" id="UP000694560">
    <property type="component" value="Unplaced"/>
</dbReference>
<sequence length="1525" mass="159880">MVRQARVLAQATSDLVNAMRSDAEAEIDMENSKKLLAAAKLLADSTARMVEAAKGAAANPENEDQQQRLREAAEGLRVATNAAAQNAIKKKIVNRLEIAAKQAAAAATQTIAASQNAAVSNKNTAAHQQLVQSCKNVADHIPQLVQGVRGSQAQAEDLSAQLALINSSQNFLQPGSKMVASAKAAVPTVTDQAAAMQLSQCAKNLATSLAELRTASQKAHEACGPMEIDSALNTVQTLKNELQDAKMAAVDGQLKPLPGETLEKCTQDLGSTSKAVGSSMAQLLTCAAQGNEHYTGVAARETAQALKTLAQAARGVAASTSDPVAAHAMLDSARDVMEGSAMLIQEAKQALAAPGDADSQQRLAQVAKAVSHSLNNCVNCLPGQKDVDVALKSIGESSKKLLVDSLPPSSKSFQEAQSELNQAAADLNQSAGEVVHATRGQSGELAAASGKFSDDFDEFLDAGIEMAGQAQDQIQVIGNLKSISMASSKLLLAAKSLSVDPGAPNAKNLLAAAARAVTESINQLITLCTQQAPGQKECDNALRELETVKGMLDNPNEPVSDLSYFDCIEGVMENSKVLGESMAGISQNAKTGDLLVFGECVGVASKALCGLTEAAAQAAYLVGISDPNSQAGQQGLVDPIQFARANQAIQMACQNLVDPASSPSQVLSAATIVAKHTSALCNACRIASSKTANPVAKRHFVQSAKEVANSTANLVKTIKALDGDFSEENRNKCRIATSPLIEAVENLTAFASNPEFVSIPAQISTEGSRAQEPILVSAKTMLESSSLLIKTARSLAINPKDPPTWSVLAGHSHTVSDSIKSLITSIRDKAPGQRECDFSIDGINKCIRDIEQASLAAVSQSLATRDDISVEALQEQLTSVVQEIGHLIDPIATAARGEAAQLGHKVTQLASYFEPLVSAAVGVASKTLNHQQQMTVLDQSKTLAESALQMLYAAKEGGGNPKASHTHDAITEAAQLMKEAVDDIMVTLNEAASEVGMVGGMVDAIAEAMTKLDEGTPPDPKGTFVDYQTTVVKYSKAIAVTAQEMMTKSVTNPEELGGLASQMANDYGHLALQGRMAAATAEPEEIGFQIKTRVQELGHGCIFLVQKAGALQICPTDSYTKRELIECARAVTEKVSLVLSALQAGNKGTQACITAASAVSGIIADLDTTIMFATAGTLNAENNESFADHRENILKTAKALVEDTKLLVSGAASSQDKLAQAAQSSANTITQLAEVVKLGAASLGSDDPETQVVLINAIKDVAKALSDLIGATKGAASKPADDPSMYQLKGAAKVMVTNVTSLLKTVKAVEDEATRGTRALEATIEYIKQELTVFQSSEVPEKTSSPEESIRMTKGITMATAKAVAAGNSCRQEDVIATANLSRKAVADMLTACKVKIPFLTIAIQNKSFPRVLWESSSILECLLMPTPELKHQLASFSKRVASAVTELIQSAEAMKGTEWVDPEDPTVIAETELLGAAASIEAAAKKLEQLKPRAKPKVSVLPHCLFEVDKAEGIPENCYLLPGV</sequence>
<dbReference type="InterPro" id="IPR037438">
    <property type="entry name" value="Talin1/2-RS"/>
</dbReference>
<dbReference type="Gene3D" id="1.20.1420.10">
    <property type="entry name" value="Talin, central domain"/>
    <property type="match status" value="6"/>
</dbReference>
<dbReference type="FunFam" id="1.20.1420.10:FF:000006">
    <property type="entry name" value="Talin 2"/>
    <property type="match status" value="1"/>
</dbReference>
<feature type="domain" description="Talin IBS2B" evidence="6">
    <location>
        <begin position="223"/>
        <end position="384"/>
    </location>
</feature>
<feature type="domain" description="Vinculin-binding site-containing" evidence="3">
    <location>
        <begin position="1023"/>
        <end position="1147"/>
    </location>
</feature>
<dbReference type="InterPro" id="IPR057346">
    <property type="entry name" value="Talin1/2_VBS2"/>
</dbReference>
<organism evidence="8 9">
    <name type="scientific">Malurus cyaneus samueli</name>
    <dbReference type="NCBI Taxonomy" id="2593467"/>
    <lineage>
        <taxon>Eukaryota</taxon>
        <taxon>Metazoa</taxon>
        <taxon>Chordata</taxon>
        <taxon>Craniata</taxon>
        <taxon>Vertebrata</taxon>
        <taxon>Euteleostomi</taxon>
        <taxon>Archelosauria</taxon>
        <taxon>Archosauria</taxon>
        <taxon>Dinosauria</taxon>
        <taxon>Saurischia</taxon>
        <taxon>Theropoda</taxon>
        <taxon>Coelurosauria</taxon>
        <taxon>Aves</taxon>
        <taxon>Neognathae</taxon>
        <taxon>Neoaves</taxon>
        <taxon>Telluraves</taxon>
        <taxon>Australaves</taxon>
        <taxon>Passeriformes</taxon>
        <taxon>Meliphagoidea</taxon>
        <taxon>Maluridae</taxon>
        <taxon>Malurus</taxon>
    </lineage>
</organism>
<feature type="domain" description="Talin R4" evidence="4">
    <location>
        <begin position="95"/>
        <end position="219"/>
    </location>
</feature>
<feature type="domain" description="Talin-1/2 VBS2" evidence="7">
    <location>
        <begin position="1"/>
        <end position="88"/>
    </location>
</feature>
<dbReference type="SUPFAM" id="SSF47220">
    <property type="entry name" value="alpha-catenin/vinculin-like"/>
    <property type="match status" value="6"/>
</dbReference>
<accession>A0A8C5UHA1</accession>
<dbReference type="SUPFAM" id="SSF109885">
    <property type="entry name" value="I/LWEQ domain"/>
    <property type="match status" value="2"/>
</dbReference>
<dbReference type="FunFam" id="1.20.1420.10:FF:000001">
    <property type="entry name" value="Talin 2"/>
    <property type="match status" value="1"/>
</dbReference>
<dbReference type="InterPro" id="IPR054060">
    <property type="entry name" value="TLN1-like_RS"/>
</dbReference>
<dbReference type="Ensembl" id="ENSMCST00000022667.1">
    <property type="protein sequence ID" value="ENSMCSP00000022100.1"/>
    <property type="gene ID" value="ENSMCSG00000010651.1"/>
</dbReference>
<dbReference type="Pfam" id="PF21692">
    <property type="entry name" value="Talin_R4"/>
    <property type="match status" value="1"/>
</dbReference>
<evidence type="ECO:0000259" key="6">
    <source>
        <dbReference type="Pfam" id="PF21896"/>
    </source>
</evidence>
<feature type="domain" description="Talin 1-like rod-segment" evidence="5">
    <location>
        <begin position="832"/>
        <end position="996"/>
    </location>
</feature>
<dbReference type="Pfam" id="PF21865">
    <property type="entry name" value="TLN1-like_RS"/>
    <property type="match status" value="3"/>
</dbReference>
<dbReference type="FunFam" id="1.20.120.230:FF:000004">
    <property type="entry name" value="Talin 2"/>
    <property type="match status" value="1"/>
</dbReference>
<dbReference type="PANTHER" id="PTHR19981">
    <property type="entry name" value="TALIN"/>
    <property type="match status" value="1"/>
</dbReference>
<dbReference type="Gene3D" id="1.20.1410.10">
    <property type="entry name" value="I/LWEQ domain"/>
    <property type="match status" value="1"/>
</dbReference>
<dbReference type="CDD" id="cd12150">
    <property type="entry name" value="talin-RS"/>
    <property type="match status" value="1"/>
</dbReference>
<feature type="domain" description="Talin 1-like rod-segment" evidence="5">
    <location>
        <begin position="388"/>
        <end position="528"/>
    </location>
</feature>
<evidence type="ECO:0000313" key="8">
    <source>
        <dbReference type="Ensembl" id="ENSMCSP00000022100.1"/>
    </source>
</evidence>
<dbReference type="GO" id="GO:0005178">
    <property type="term" value="F:integrin binding"/>
    <property type="evidence" value="ECO:0007669"/>
    <property type="project" value="TreeGrafter"/>
</dbReference>
<dbReference type="GO" id="GO:0005737">
    <property type="term" value="C:cytoplasm"/>
    <property type="evidence" value="ECO:0007669"/>
    <property type="project" value="UniProtKB-SubCell"/>
</dbReference>
<reference evidence="8" key="2">
    <citation type="submission" date="2025-09" db="UniProtKB">
        <authorList>
            <consortium name="Ensembl"/>
        </authorList>
    </citation>
    <scope>IDENTIFICATION</scope>
</reference>
<dbReference type="FunFam" id="1.20.120.230:FF:000009">
    <property type="entry name" value="Talin 2"/>
    <property type="match status" value="1"/>
</dbReference>
<protein>
    <submittedName>
        <fullName evidence="8">Talin 2</fullName>
    </submittedName>
</protein>
<dbReference type="InterPro" id="IPR049108">
    <property type="entry name" value="Talin_R4"/>
</dbReference>
<dbReference type="InterPro" id="IPR035964">
    <property type="entry name" value="I/LWEQ_dom_sf"/>
</dbReference>
<keyword evidence="9" id="KW-1185">Reference proteome</keyword>
<feature type="domain" description="Talin IBS2B" evidence="6">
    <location>
        <begin position="637"/>
        <end position="754"/>
    </location>
</feature>
<evidence type="ECO:0000259" key="5">
    <source>
        <dbReference type="Pfam" id="PF21865"/>
    </source>
</evidence>
<dbReference type="GO" id="GO:0051015">
    <property type="term" value="F:actin filament binding"/>
    <property type="evidence" value="ECO:0007669"/>
    <property type="project" value="InterPro"/>
</dbReference>
<dbReference type="GO" id="GO:0005886">
    <property type="term" value="C:plasma membrane"/>
    <property type="evidence" value="ECO:0007669"/>
    <property type="project" value="TreeGrafter"/>
</dbReference>
<dbReference type="Pfam" id="PF25177">
    <property type="entry name" value="Talin_VBS2"/>
    <property type="match status" value="1"/>
</dbReference>
<dbReference type="FunFam" id="1.20.1420.10:FF:000002">
    <property type="entry name" value="Talin 2"/>
    <property type="match status" value="1"/>
</dbReference>